<evidence type="ECO:0000313" key="1">
    <source>
        <dbReference type="EMBL" id="AII15832.1"/>
    </source>
</evidence>
<reference evidence="1 2" key="1">
    <citation type="journal article" date="2014" name="BMC Genomics">
        <title>The genome and occlusion bodies of marine Penaeus monodon nudivirus (PmNV, also known as MBV and PemoNPV) suggest that it should be assigned to a new nudivirus genus that is distinct from the terrestrial nudiviruses.</title>
        <authorList>
            <person name="Yang Y.T."/>
            <person name="Lee D.Y."/>
            <person name="Wang Y."/>
            <person name="Hu J.M."/>
            <person name="Li W.H."/>
            <person name="Leu J.H."/>
            <person name="Chang G.D."/>
            <person name="Ke H.M."/>
            <person name="Kang S.T."/>
            <person name="Lin S.S."/>
            <person name="Kou G.H."/>
            <person name="Lo C.F."/>
        </authorList>
    </citation>
    <scope>NUCLEOTIDE SEQUENCE [LARGE SCALE GENOMIC DNA]</scope>
    <source>
        <strain evidence="1">Indonesia</strain>
    </source>
</reference>
<dbReference type="EMBL" id="KJ184318">
    <property type="protein sequence ID" value="AII15832.1"/>
    <property type="molecule type" value="Genomic_DNA"/>
</dbReference>
<organism evidence="1 2">
    <name type="scientific">Penaeus monodon nudivirus</name>
    <dbReference type="NCBI Taxonomy" id="1529056"/>
    <lineage>
        <taxon>Viruses</taxon>
        <taxon>Viruses incertae sedis</taxon>
        <taxon>Naldaviricetes</taxon>
        <taxon>Lefavirales</taxon>
        <taxon>Nudiviridae</taxon>
        <taxon>Gammanudivirus</taxon>
        <taxon>Gammanudivirus pemonodonis</taxon>
    </lineage>
</organism>
<sequence length="246" mass="28513">MDVGVHDFVNNLQNVQCVHDRRVMIKLYLASSMQSKFHVPITIKKSEFLKYGSRKEGIPKYNKYRYAILTVLLEEIRNAGGTVNKKVQLQLASDFTKRDIEEICYHIYKPPLSSDKILELFSIYAERYNDKYFTRPSRSFTYTKNRVALIASDQSVSTFFYLKDGKLNTCKIGNAFNCKKLKAYINNRITDTFVVATLFNIEATFGRLGVVVDKKLVKSIKFINTQFGVNDIYINIIDDFIIERCD</sequence>
<proteinExistence type="predicted"/>
<evidence type="ECO:0000313" key="2">
    <source>
        <dbReference type="Proteomes" id="UP000203413"/>
    </source>
</evidence>
<keyword evidence="2" id="KW-1185">Reference proteome</keyword>
<name>A0A076FC86_9VIRU</name>
<gene>
    <name evidence="1" type="ORF">PmNV_044</name>
</gene>
<dbReference type="RefSeq" id="YP_009051882.1">
    <property type="nucleotide sequence ID" value="NC_024692.1"/>
</dbReference>
<dbReference type="Proteomes" id="UP000203413">
    <property type="component" value="Segment"/>
</dbReference>
<dbReference type="GeneID" id="20098350"/>
<protein>
    <submittedName>
        <fullName evidence="1">Uncharacterized protein</fullName>
    </submittedName>
</protein>
<accession>A0A076FC86</accession>
<dbReference type="KEGG" id="vg:20098350"/>